<name>A0A6V7V248_MELEN</name>
<dbReference type="Proteomes" id="UP000580250">
    <property type="component" value="Unassembled WGS sequence"/>
</dbReference>
<dbReference type="EMBL" id="CAJEWN010000147">
    <property type="protein sequence ID" value="CAD2168974.1"/>
    <property type="molecule type" value="Genomic_DNA"/>
</dbReference>
<accession>A0A6V7V248</accession>
<comment type="caution">
    <text evidence="2">The sequence shown here is derived from an EMBL/GenBank/DDBJ whole genome shotgun (WGS) entry which is preliminary data.</text>
</comment>
<proteinExistence type="predicted"/>
<gene>
    <name evidence="2" type="ORF">MENT_LOCUS20289</name>
</gene>
<dbReference type="OrthoDB" id="10047996at2759"/>
<evidence type="ECO:0000256" key="1">
    <source>
        <dbReference type="SAM" id="Phobius"/>
    </source>
</evidence>
<keyword evidence="1" id="KW-0472">Membrane</keyword>
<keyword evidence="1" id="KW-0812">Transmembrane</keyword>
<dbReference type="AlphaFoldDB" id="A0A6V7V248"/>
<evidence type="ECO:0000313" key="3">
    <source>
        <dbReference type="Proteomes" id="UP000580250"/>
    </source>
</evidence>
<reference evidence="2 3" key="1">
    <citation type="submission" date="2020-08" db="EMBL/GenBank/DDBJ databases">
        <authorList>
            <person name="Koutsovoulos G."/>
            <person name="Danchin GJ E."/>
        </authorList>
    </citation>
    <scope>NUCLEOTIDE SEQUENCE [LARGE SCALE GENOMIC DNA]</scope>
</reference>
<protein>
    <submittedName>
        <fullName evidence="2">Uncharacterized protein</fullName>
    </submittedName>
</protein>
<sequence length="477" mass="56514">MEKKEFPINNINSCIKTIPKLFNSNSNSQHFPSEEVNFTIAEHRKRHRRRNEILIPFSENYQKIRVISSNIKQHLLFKNSLPLERRQKPFWRYTKTINLVLFLQLLILFLILKPLSTFFLYSTASEISLNETNSFEDFEENIYQNFTENIWRFQQLNNENNYYKRFKRKNDWKQQKLSKQLFTKMGLIEEKGLQLEMCHVWNKGSPSELCALNRWERIKRMDELSLFTICAEGFSNLQLSDIFQLNVINNHESESSLISFVERHLKLGQLGQSCILGDAHSSECLICFERLGTSLEKLEKTFWSFSQLLQRFDCRQQQKDLEKENTIKQQQISTTRPFSPNTTCDNCAEWYRKWLLVNLVEIWKRKVCINWCYYTQLACPHLATNKVVEFAGHPVFLCRDQMLSNTKSTSALDCSCLHPCDLIRNKIAQFTVESEQFNSSSAKKQPITTTFDFFHVSAYCQKREKRCRAKIITKKKN</sequence>
<organism evidence="2 3">
    <name type="scientific">Meloidogyne enterolobii</name>
    <name type="common">Root-knot nematode worm</name>
    <name type="synonym">Meloidogyne mayaguensis</name>
    <dbReference type="NCBI Taxonomy" id="390850"/>
    <lineage>
        <taxon>Eukaryota</taxon>
        <taxon>Metazoa</taxon>
        <taxon>Ecdysozoa</taxon>
        <taxon>Nematoda</taxon>
        <taxon>Chromadorea</taxon>
        <taxon>Rhabditida</taxon>
        <taxon>Tylenchina</taxon>
        <taxon>Tylenchomorpha</taxon>
        <taxon>Tylenchoidea</taxon>
        <taxon>Meloidogynidae</taxon>
        <taxon>Meloidogyninae</taxon>
        <taxon>Meloidogyne</taxon>
    </lineage>
</organism>
<keyword evidence="1" id="KW-1133">Transmembrane helix</keyword>
<evidence type="ECO:0000313" key="2">
    <source>
        <dbReference type="EMBL" id="CAD2168974.1"/>
    </source>
</evidence>
<feature type="transmembrane region" description="Helical" evidence="1">
    <location>
        <begin position="96"/>
        <end position="121"/>
    </location>
</feature>